<gene>
    <name evidence="6" type="primary">WDR74</name>
    <name evidence="6" type="ORF">BGW38_009066</name>
</gene>
<dbReference type="InterPro" id="IPR037379">
    <property type="entry name" value="WDR74/Nsa1"/>
</dbReference>
<dbReference type="InterPro" id="IPR015943">
    <property type="entry name" value="WD40/YVTN_repeat-like_dom_sf"/>
</dbReference>
<dbReference type="EMBL" id="JAABOA010000065">
    <property type="protein sequence ID" value="KAF9586169.1"/>
    <property type="molecule type" value="Genomic_DNA"/>
</dbReference>
<keyword evidence="7" id="KW-1185">Reference proteome</keyword>
<organism evidence="6 7">
    <name type="scientific">Lunasporangiospora selenospora</name>
    <dbReference type="NCBI Taxonomy" id="979761"/>
    <lineage>
        <taxon>Eukaryota</taxon>
        <taxon>Fungi</taxon>
        <taxon>Fungi incertae sedis</taxon>
        <taxon>Mucoromycota</taxon>
        <taxon>Mortierellomycotina</taxon>
        <taxon>Mortierellomycetes</taxon>
        <taxon>Mortierellales</taxon>
        <taxon>Mortierellaceae</taxon>
        <taxon>Lunasporangiospora</taxon>
    </lineage>
</organism>
<feature type="domain" description="Anaphase-promoting complex subunit 4-like WD40" evidence="5">
    <location>
        <begin position="51"/>
        <end position="103"/>
    </location>
</feature>
<dbReference type="AlphaFoldDB" id="A0A9P6G351"/>
<accession>A0A9P6G351</accession>
<feature type="compositionally biased region" description="Basic and acidic residues" evidence="4">
    <location>
        <begin position="33"/>
        <end position="46"/>
    </location>
</feature>
<dbReference type="CDD" id="cd22857">
    <property type="entry name" value="WDR74"/>
    <property type="match status" value="1"/>
</dbReference>
<evidence type="ECO:0000256" key="4">
    <source>
        <dbReference type="SAM" id="MobiDB-lite"/>
    </source>
</evidence>
<dbReference type="InterPro" id="IPR036322">
    <property type="entry name" value="WD40_repeat_dom_sf"/>
</dbReference>
<evidence type="ECO:0000259" key="5">
    <source>
        <dbReference type="Pfam" id="PF12894"/>
    </source>
</evidence>
<evidence type="ECO:0000313" key="6">
    <source>
        <dbReference type="EMBL" id="KAF9586169.1"/>
    </source>
</evidence>
<proteinExistence type="inferred from homology"/>
<feature type="compositionally biased region" description="Basic residues" evidence="4">
    <location>
        <begin position="439"/>
        <end position="449"/>
    </location>
</feature>
<sequence>MSSRRFYTADEQGLIKVVTVTELPPVKAKRYNRTRDTPESPKKPEATIETWGTPDRERAIQLMCWDNQKKHLVVARKNGSVQLIDPKDGSVTLEFKQTLVKVEKIETAFVGLFANSESIITCTNTGVVSIHSIKDASATPTTFNVGKDICRMRVHPRDHHIIATGGKEQELTIWDLNALTSEVSKEDAKKPRTGKSAKGKSPSSITPQNNSKDSSSSNGSARYKSKEILDKGQIFKAKNVKNDNLDLRVPVWNVDFQFLSTYDHTRIAVGTRNHQIRVYDTKTARRPAVDAEVGTMPVIALATGKDASEIVFSDTVTNVYSVDTLTGSIIGQYKGFTGVTTALATFLPFEDSDATHLVTVSMDRFMRIHEMDKTRKLLHKVYLKQRLTAVVVGEFTPYEGSNEDDEEDGADRVKRGNNNGGDDGMNDDDIWNSMGKLGPKSKKRKVSKE</sequence>
<reference evidence="6" key="1">
    <citation type="journal article" date="2020" name="Fungal Divers.">
        <title>Resolving the Mortierellaceae phylogeny through synthesis of multi-gene phylogenetics and phylogenomics.</title>
        <authorList>
            <person name="Vandepol N."/>
            <person name="Liber J."/>
            <person name="Desiro A."/>
            <person name="Na H."/>
            <person name="Kennedy M."/>
            <person name="Barry K."/>
            <person name="Grigoriev I.V."/>
            <person name="Miller A.N."/>
            <person name="O'Donnell K."/>
            <person name="Stajich J.E."/>
            <person name="Bonito G."/>
        </authorList>
    </citation>
    <scope>NUCLEOTIDE SEQUENCE</scope>
    <source>
        <strain evidence="6">KOD1015</strain>
    </source>
</reference>
<dbReference type="InterPro" id="IPR024977">
    <property type="entry name" value="Apc4-like_WD40_dom"/>
</dbReference>
<dbReference type="Gene3D" id="2.130.10.10">
    <property type="entry name" value="YVTN repeat-like/Quinoprotein amine dehydrogenase"/>
    <property type="match status" value="2"/>
</dbReference>
<feature type="region of interest" description="Disordered" evidence="4">
    <location>
        <begin position="30"/>
        <end position="51"/>
    </location>
</feature>
<evidence type="ECO:0000313" key="7">
    <source>
        <dbReference type="Proteomes" id="UP000780801"/>
    </source>
</evidence>
<dbReference type="PANTHER" id="PTHR16038:SF4">
    <property type="entry name" value="WD REPEAT-CONTAINING PROTEIN 74"/>
    <property type="match status" value="1"/>
</dbReference>
<name>A0A9P6G351_9FUNG</name>
<feature type="compositionally biased region" description="Low complexity" evidence="4">
    <location>
        <begin position="209"/>
        <end position="220"/>
    </location>
</feature>
<dbReference type="Proteomes" id="UP000780801">
    <property type="component" value="Unassembled WGS sequence"/>
</dbReference>
<evidence type="ECO:0000256" key="1">
    <source>
        <dbReference type="ARBA" id="ARBA00007861"/>
    </source>
</evidence>
<dbReference type="GO" id="GO:0005730">
    <property type="term" value="C:nucleolus"/>
    <property type="evidence" value="ECO:0007669"/>
    <property type="project" value="InterPro"/>
</dbReference>
<comment type="similarity">
    <text evidence="1">Belongs to the NSA1 family.</text>
</comment>
<feature type="region of interest" description="Disordered" evidence="4">
    <location>
        <begin position="397"/>
        <end position="449"/>
    </location>
</feature>
<comment type="caution">
    <text evidence="6">The sequence shown here is derived from an EMBL/GenBank/DDBJ whole genome shotgun (WGS) entry which is preliminary data.</text>
</comment>
<protein>
    <recommendedName>
        <fullName evidence="3">Ribosome biogenesis protein NSA1</fullName>
    </recommendedName>
</protein>
<dbReference type="OrthoDB" id="18388at2759"/>
<dbReference type="GO" id="GO:0030687">
    <property type="term" value="C:preribosome, large subunit precursor"/>
    <property type="evidence" value="ECO:0007669"/>
    <property type="project" value="TreeGrafter"/>
</dbReference>
<comment type="subunit">
    <text evidence="2">Component of the pre-66S ribosomal particle.</text>
</comment>
<evidence type="ECO:0000256" key="3">
    <source>
        <dbReference type="ARBA" id="ARBA00014234"/>
    </source>
</evidence>
<dbReference type="GO" id="GO:0042273">
    <property type="term" value="P:ribosomal large subunit biogenesis"/>
    <property type="evidence" value="ECO:0007669"/>
    <property type="project" value="InterPro"/>
</dbReference>
<evidence type="ECO:0000256" key="2">
    <source>
        <dbReference type="ARBA" id="ARBA00011187"/>
    </source>
</evidence>
<dbReference type="Pfam" id="PF12894">
    <property type="entry name" value="ANAPC4_WD40"/>
    <property type="match status" value="1"/>
</dbReference>
<feature type="region of interest" description="Disordered" evidence="4">
    <location>
        <begin position="184"/>
        <end position="223"/>
    </location>
</feature>
<dbReference type="PANTHER" id="PTHR16038">
    <property type="entry name" value="NOP SEVEN ASSOCIATED PROTEIN 1"/>
    <property type="match status" value="1"/>
</dbReference>
<dbReference type="SUPFAM" id="SSF50978">
    <property type="entry name" value="WD40 repeat-like"/>
    <property type="match status" value="1"/>
</dbReference>